<dbReference type="GO" id="GO:0005524">
    <property type="term" value="F:ATP binding"/>
    <property type="evidence" value="ECO:0007669"/>
    <property type="project" value="UniProtKB-KW"/>
</dbReference>
<organism evidence="10 11">
    <name type="scientific">Natronorubrum daqingense</name>
    <dbReference type="NCBI Taxonomy" id="588898"/>
    <lineage>
        <taxon>Archaea</taxon>
        <taxon>Methanobacteriati</taxon>
        <taxon>Methanobacteriota</taxon>
        <taxon>Stenosarchaea group</taxon>
        <taxon>Halobacteria</taxon>
        <taxon>Halobacteriales</taxon>
        <taxon>Natrialbaceae</taxon>
        <taxon>Natronorubrum</taxon>
    </lineage>
</organism>
<dbReference type="OrthoDB" id="302885at2157"/>
<protein>
    <submittedName>
        <fullName evidence="9">Phosphonate ABC transporter ATP-binding protein</fullName>
    </submittedName>
    <submittedName>
        <fullName evidence="10">Phosphonate transport system ATP-binding protein</fullName>
    </submittedName>
</protein>
<sequence length="280" mass="31080">MLTAQNISKTYPGGEEALRGVSFDVTGDEVVAIIGPSGAGKSTLIECINRLTEPTDGEIRLDDVTVTALSDRQLRRTRRDIAMIFQEYNLVERLTVMENVLSGRLGYLSTWNAFRRKFPAEDIEFARETLERVGLGGHERDRADELSGGQRQRVGIARAVVQRPKIMLADEPTSSLDPETSHAVMELLTEIAADERIPVLINIHEVELAVEYADRIIGLADGELVFDGPPEALDETAKDRIYRGGEPREHGTDSGRSSSADERSEDGRTVENKLAKQRYE</sequence>
<keyword evidence="6" id="KW-0472">Membrane</keyword>
<dbReference type="PANTHER" id="PTHR43166:SF6">
    <property type="entry name" value="PHOSPHONATES IMPORT ATP-BINDING PROTEIN PHNC"/>
    <property type="match status" value="1"/>
</dbReference>
<accession>A0A1N7FBK7</accession>
<evidence type="ECO:0000256" key="7">
    <source>
        <dbReference type="SAM" id="MobiDB-lite"/>
    </source>
</evidence>
<dbReference type="InterPro" id="IPR012693">
    <property type="entry name" value="ABC_transpr_PhnC"/>
</dbReference>
<dbReference type="InterPro" id="IPR003593">
    <property type="entry name" value="AAA+_ATPase"/>
</dbReference>
<dbReference type="GO" id="GO:0016887">
    <property type="term" value="F:ATP hydrolysis activity"/>
    <property type="evidence" value="ECO:0007669"/>
    <property type="project" value="InterPro"/>
</dbReference>
<dbReference type="Proteomes" id="UP000185687">
    <property type="component" value="Unassembled WGS sequence"/>
</dbReference>
<evidence type="ECO:0000256" key="4">
    <source>
        <dbReference type="ARBA" id="ARBA00022840"/>
    </source>
</evidence>
<gene>
    <name evidence="9" type="ORF">BB347_14205</name>
    <name evidence="10" type="ORF">SAMN05421809_3166</name>
</gene>
<keyword evidence="11" id="KW-1185">Reference proteome</keyword>
<dbReference type="PROSITE" id="PS00211">
    <property type="entry name" value="ABC_TRANSPORTER_1"/>
    <property type="match status" value="1"/>
</dbReference>
<dbReference type="NCBIfam" id="TIGR02315">
    <property type="entry name" value="ABC_phnC"/>
    <property type="match status" value="1"/>
</dbReference>
<dbReference type="InterPro" id="IPR050086">
    <property type="entry name" value="MetN_ABC_transporter-like"/>
</dbReference>
<evidence type="ECO:0000256" key="3">
    <source>
        <dbReference type="ARBA" id="ARBA00022741"/>
    </source>
</evidence>
<evidence type="ECO:0000259" key="8">
    <source>
        <dbReference type="PROSITE" id="PS50893"/>
    </source>
</evidence>
<reference evidence="9 12" key="1">
    <citation type="submission" date="2017-01" db="EMBL/GenBank/DDBJ databases">
        <title>Complete genome sequence of Haloterrigena daqingensis type strain (JX313T).</title>
        <authorList>
            <person name="Shuang W."/>
        </authorList>
    </citation>
    <scope>NUCLEOTIDE SEQUENCE [LARGE SCALE GENOMIC DNA]</scope>
    <source>
        <strain evidence="9 12">JX313</strain>
    </source>
</reference>
<feature type="domain" description="ABC transporter" evidence="8">
    <location>
        <begin position="2"/>
        <end position="246"/>
    </location>
</feature>
<dbReference type="SUPFAM" id="SSF52540">
    <property type="entry name" value="P-loop containing nucleoside triphosphate hydrolases"/>
    <property type="match status" value="1"/>
</dbReference>
<evidence type="ECO:0000256" key="1">
    <source>
        <dbReference type="ARBA" id="ARBA00022448"/>
    </source>
</evidence>
<dbReference type="EMBL" id="FTNP01000005">
    <property type="protein sequence ID" value="SIR97674.1"/>
    <property type="molecule type" value="Genomic_DNA"/>
</dbReference>
<keyword evidence="2" id="KW-1003">Cell membrane</keyword>
<dbReference type="EMBL" id="CP019327">
    <property type="protein sequence ID" value="APX97671.1"/>
    <property type="molecule type" value="Genomic_DNA"/>
</dbReference>
<evidence type="ECO:0000313" key="10">
    <source>
        <dbReference type="EMBL" id="SIR97674.1"/>
    </source>
</evidence>
<reference evidence="10 11" key="2">
    <citation type="submission" date="2017-01" db="EMBL/GenBank/DDBJ databases">
        <authorList>
            <person name="Mah S.A."/>
            <person name="Swanson W.J."/>
            <person name="Moy G.W."/>
            <person name="Vacquier V.D."/>
        </authorList>
    </citation>
    <scope>NUCLEOTIDE SEQUENCE [LARGE SCALE GENOMIC DNA]</scope>
    <source>
        <strain evidence="10 11">CGMCC 1.8909</strain>
    </source>
</reference>
<feature type="region of interest" description="Disordered" evidence="7">
    <location>
        <begin position="227"/>
        <end position="280"/>
    </location>
</feature>
<keyword evidence="4 10" id="KW-0067">ATP-binding</keyword>
<feature type="compositionally biased region" description="Basic and acidic residues" evidence="7">
    <location>
        <begin position="235"/>
        <end position="280"/>
    </location>
</feature>
<dbReference type="SMART" id="SM00382">
    <property type="entry name" value="AAA"/>
    <property type="match status" value="1"/>
</dbReference>
<keyword evidence="1" id="KW-0813">Transport</keyword>
<dbReference type="Gene3D" id="3.40.50.300">
    <property type="entry name" value="P-loop containing nucleotide triphosphate hydrolases"/>
    <property type="match status" value="1"/>
</dbReference>
<evidence type="ECO:0000256" key="6">
    <source>
        <dbReference type="ARBA" id="ARBA00023136"/>
    </source>
</evidence>
<dbReference type="RefSeq" id="WP_076583323.1">
    <property type="nucleotide sequence ID" value="NZ_CP019327.1"/>
</dbReference>
<dbReference type="CDD" id="cd03256">
    <property type="entry name" value="ABC_PhnC_transporter"/>
    <property type="match status" value="1"/>
</dbReference>
<evidence type="ECO:0000313" key="11">
    <source>
        <dbReference type="Proteomes" id="UP000185687"/>
    </source>
</evidence>
<dbReference type="InterPro" id="IPR003439">
    <property type="entry name" value="ABC_transporter-like_ATP-bd"/>
</dbReference>
<name>A0A1N7FBK7_9EURY</name>
<dbReference type="InterPro" id="IPR017871">
    <property type="entry name" value="ABC_transporter-like_CS"/>
</dbReference>
<keyword evidence="5" id="KW-1278">Translocase</keyword>
<proteinExistence type="predicted"/>
<dbReference type="PROSITE" id="PS50893">
    <property type="entry name" value="ABC_TRANSPORTER_2"/>
    <property type="match status" value="1"/>
</dbReference>
<evidence type="ECO:0000256" key="2">
    <source>
        <dbReference type="ARBA" id="ARBA00022475"/>
    </source>
</evidence>
<keyword evidence="3" id="KW-0547">Nucleotide-binding</keyword>
<evidence type="ECO:0000313" key="9">
    <source>
        <dbReference type="EMBL" id="APX97671.1"/>
    </source>
</evidence>
<evidence type="ECO:0000313" key="12">
    <source>
        <dbReference type="Proteomes" id="UP000187321"/>
    </source>
</evidence>
<dbReference type="Pfam" id="PF00005">
    <property type="entry name" value="ABC_tran"/>
    <property type="match status" value="1"/>
</dbReference>
<dbReference type="STRING" id="588898.BB347_14205"/>
<dbReference type="KEGG" id="hda:BB347_14205"/>
<dbReference type="PANTHER" id="PTHR43166">
    <property type="entry name" value="AMINO ACID IMPORT ATP-BINDING PROTEIN"/>
    <property type="match status" value="1"/>
</dbReference>
<dbReference type="AlphaFoldDB" id="A0A1N7FBK7"/>
<dbReference type="GO" id="GO:0016020">
    <property type="term" value="C:membrane"/>
    <property type="evidence" value="ECO:0007669"/>
    <property type="project" value="InterPro"/>
</dbReference>
<evidence type="ECO:0000256" key="5">
    <source>
        <dbReference type="ARBA" id="ARBA00022967"/>
    </source>
</evidence>
<dbReference type="InterPro" id="IPR027417">
    <property type="entry name" value="P-loop_NTPase"/>
</dbReference>
<dbReference type="GeneID" id="30957118"/>
<dbReference type="Proteomes" id="UP000187321">
    <property type="component" value="Chromosome"/>
</dbReference>
<dbReference type="GO" id="GO:0015416">
    <property type="term" value="F:ABC-type phosphonate transporter activity"/>
    <property type="evidence" value="ECO:0007669"/>
    <property type="project" value="InterPro"/>
</dbReference>